<name>A0A378YSF6_9NOCA</name>
<dbReference type="Gene3D" id="3.30.950.10">
    <property type="entry name" value="Methyltransferase, Cobalt-precorrin-4 Transmethylase, Domain 2"/>
    <property type="match status" value="1"/>
</dbReference>
<dbReference type="Proteomes" id="UP000255467">
    <property type="component" value="Unassembled WGS sequence"/>
</dbReference>
<keyword evidence="4" id="KW-0949">S-adenosyl-L-methionine</keyword>
<dbReference type="OrthoDB" id="9815856at2"/>
<dbReference type="AlphaFoldDB" id="A0A378YSF6"/>
<keyword evidence="5" id="KW-0627">Porphyrin biosynthesis</keyword>
<dbReference type="InterPro" id="IPR014777">
    <property type="entry name" value="4pyrrole_Mease_sub1"/>
</dbReference>
<dbReference type="STRING" id="1406858.GCA_000710895_03231"/>
<dbReference type="InterPro" id="IPR012409">
    <property type="entry name" value="Sirohaem_synth"/>
</dbReference>
<dbReference type="Pfam" id="PF00590">
    <property type="entry name" value="TP_methylase"/>
    <property type="match status" value="1"/>
</dbReference>
<dbReference type="InterPro" id="IPR036291">
    <property type="entry name" value="NAD(P)-bd_dom_sf"/>
</dbReference>
<dbReference type="Pfam" id="PF13241">
    <property type="entry name" value="NAD_binding_7"/>
    <property type="match status" value="1"/>
</dbReference>
<feature type="active site" description="Proton donor" evidence="6">
    <location>
        <position position="245"/>
    </location>
</feature>
<protein>
    <recommendedName>
        <fullName evidence="1">uroporphyrinogen-III C-methyltransferase</fullName>
        <ecNumber evidence="1">2.1.1.107</ecNumber>
    </recommendedName>
</protein>
<dbReference type="GO" id="GO:0043115">
    <property type="term" value="F:precorrin-2 dehydrogenase activity"/>
    <property type="evidence" value="ECO:0007669"/>
    <property type="project" value="InterPro"/>
</dbReference>
<evidence type="ECO:0000256" key="3">
    <source>
        <dbReference type="ARBA" id="ARBA00022679"/>
    </source>
</evidence>
<dbReference type="SUPFAM" id="SSF53790">
    <property type="entry name" value="Tetrapyrrole methylase"/>
    <property type="match status" value="1"/>
</dbReference>
<dbReference type="SUPFAM" id="SSF51735">
    <property type="entry name" value="NAD(P)-binding Rossmann-fold domains"/>
    <property type="match status" value="1"/>
</dbReference>
<dbReference type="PIRSF" id="PIRSF036426">
    <property type="entry name" value="Sirohaem_synth"/>
    <property type="match status" value="1"/>
</dbReference>
<dbReference type="GO" id="GO:0051266">
    <property type="term" value="F:sirohydrochlorin ferrochelatase activity"/>
    <property type="evidence" value="ECO:0007669"/>
    <property type="project" value="InterPro"/>
</dbReference>
<gene>
    <name evidence="8" type="primary">cysG_2</name>
    <name evidence="8" type="ORF">NCTC1934_03780</name>
</gene>
<keyword evidence="3" id="KW-0808">Transferase</keyword>
<evidence type="ECO:0000256" key="2">
    <source>
        <dbReference type="ARBA" id="ARBA00022603"/>
    </source>
</evidence>
<dbReference type="GO" id="GO:0004851">
    <property type="term" value="F:uroporphyrin-III C-methyltransferase activity"/>
    <property type="evidence" value="ECO:0007669"/>
    <property type="project" value="UniProtKB-EC"/>
</dbReference>
<keyword evidence="9" id="KW-1185">Reference proteome</keyword>
<proteinExistence type="predicted"/>
<evidence type="ECO:0000259" key="7">
    <source>
        <dbReference type="Pfam" id="PF00590"/>
    </source>
</evidence>
<reference evidence="8 9" key="1">
    <citation type="submission" date="2018-06" db="EMBL/GenBank/DDBJ databases">
        <authorList>
            <consortium name="Pathogen Informatics"/>
            <person name="Doyle S."/>
        </authorList>
    </citation>
    <scope>NUCLEOTIDE SEQUENCE [LARGE SCALE GENOMIC DNA]</scope>
    <source>
        <strain evidence="8 9">NCTC1934</strain>
    </source>
</reference>
<dbReference type="Gene3D" id="3.40.1010.10">
    <property type="entry name" value="Cobalt-precorrin-4 Transmethylase, Domain 1"/>
    <property type="match status" value="1"/>
</dbReference>
<evidence type="ECO:0000313" key="8">
    <source>
        <dbReference type="EMBL" id="SUA79421.1"/>
    </source>
</evidence>
<organism evidence="8 9">
    <name type="scientific">Nocardia otitidiscaviarum</name>
    <dbReference type="NCBI Taxonomy" id="1823"/>
    <lineage>
        <taxon>Bacteria</taxon>
        <taxon>Bacillati</taxon>
        <taxon>Actinomycetota</taxon>
        <taxon>Actinomycetes</taxon>
        <taxon>Mycobacteriales</taxon>
        <taxon>Nocardiaceae</taxon>
        <taxon>Nocardia</taxon>
    </lineage>
</organism>
<dbReference type="InterPro" id="IPR035996">
    <property type="entry name" value="4pyrrol_Methylase_sf"/>
</dbReference>
<evidence type="ECO:0000256" key="5">
    <source>
        <dbReference type="ARBA" id="ARBA00023244"/>
    </source>
</evidence>
<evidence type="ECO:0000256" key="4">
    <source>
        <dbReference type="ARBA" id="ARBA00022691"/>
    </source>
</evidence>
<dbReference type="InterPro" id="IPR050161">
    <property type="entry name" value="Siro_Cobalamin_biosynth"/>
</dbReference>
<dbReference type="NCBIfam" id="NF004790">
    <property type="entry name" value="PRK06136.1"/>
    <property type="match status" value="1"/>
</dbReference>
<dbReference type="GO" id="GO:0019354">
    <property type="term" value="P:siroheme biosynthetic process"/>
    <property type="evidence" value="ECO:0007669"/>
    <property type="project" value="InterPro"/>
</dbReference>
<dbReference type="Gene3D" id="3.40.50.720">
    <property type="entry name" value="NAD(P)-binding Rossmann-like Domain"/>
    <property type="match status" value="1"/>
</dbReference>
<evidence type="ECO:0000256" key="6">
    <source>
        <dbReference type="PIRSR" id="PIRSR036426-1"/>
    </source>
</evidence>
<dbReference type="GO" id="GO:0009236">
    <property type="term" value="P:cobalamin biosynthetic process"/>
    <property type="evidence" value="ECO:0007669"/>
    <property type="project" value="InterPro"/>
</dbReference>
<dbReference type="GO" id="GO:0051287">
    <property type="term" value="F:NAD binding"/>
    <property type="evidence" value="ECO:0007669"/>
    <property type="project" value="InterPro"/>
</dbReference>
<dbReference type="InterPro" id="IPR006366">
    <property type="entry name" value="CobA/CysG_C"/>
</dbReference>
<evidence type="ECO:0000256" key="1">
    <source>
        <dbReference type="ARBA" id="ARBA00012162"/>
    </source>
</evidence>
<evidence type="ECO:0000313" key="9">
    <source>
        <dbReference type="Proteomes" id="UP000255467"/>
    </source>
</evidence>
<feature type="domain" description="Tetrapyrrole methylase" evidence="7">
    <location>
        <begin position="193"/>
        <end position="404"/>
    </location>
</feature>
<keyword evidence="2" id="KW-0489">Methyltransferase</keyword>
<dbReference type="EC" id="2.1.1.107" evidence="1"/>
<dbReference type="PANTHER" id="PTHR45790:SF3">
    <property type="entry name" value="S-ADENOSYL-L-METHIONINE-DEPENDENT UROPORPHYRINOGEN III METHYLTRANSFERASE, CHLOROPLASTIC"/>
    <property type="match status" value="1"/>
</dbReference>
<dbReference type="InterPro" id="IPR014776">
    <property type="entry name" value="4pyrrole_Mease_sub2"/>
</dbReference>
<dbReference type="InterPro" id="IPR000878">
    <property type="entry name" value="4pyrrol_Mease"/>
</dbReference>
<feature type="active site" description="Proton acceptor" evidence="6">
    <location>
        <position position="223"/>
    </location>
</feature>
<accession>A0A378YSF6</accession>
<dbReference type="PANTHER" id="PTHR45790">
    <property type="entry name" value="SIROHEME SYNTHASE-RELATED"/>
    <property type="match status" value="1"/>
</dbReference>
<dbReference type="GO" id="GO:0032259">
    <property type="term" value="P:methylation"/>
    <property type="evidence" value="ECO:0007669"/>
    <property type="project" value="UniProtKB-KW"/>
</dbReference>
<dbReference type="CDD" id="cd11642">
    <property type="entry name" value="SUMT"/>
    <property type="match status" value="1"/>
</dbReference>
<dbReference type="NCBIfam" id="TIGR01469">
    <property type="entry name" value="cobA_cysG_Cterm"/>
    <property type="match status" value="1"/>
</dbReference>
<dbReference type="FunFam" id="3.40.1010.10:FF:000003">
    <property type="entry name" value="Putative Uroporphyrinogen-III C-methyltransferase"/>
    <property type="match status" value="1"/>
</dbReference>
<dbReference type="EMBL" id="UGRY01000002">
    <property type="protein sequence ID" value="SUA79421.1"/>
    <property type="molecule type" value="Genomic_DNA"/>
</dbReference>
<sequence>MSGPRVQAVGSNLVQNTSAAADDHTAPQPVGDPNYLVGLDLNGRRVVVVGGGTVAQRRLGLLIASGADVHVISRAATPAVEGMATSGQLTLTLRDYADGDLDGAWYAMACTDEPDTNAAVVAEATRRRIFCVRADTARLGTAVTPATARYDGLTLGVLASGQHRRSAAVRTALLEALQSGVVTDESEPTAPGVALIGGGPGDPDLITVRGRRLLARADLVVADRLAPPELLAELGPHVEVVDAAKIPYGRAMAQEAINDALIDGAKAGKFVVRLKGGDPYVFGRGFEELEACVAAGVPVTVVPGVTSAISVPALAGIPVTHRGVTHEFVVVSGHVAPDHPDSLVDWPALARLRGTIVLLMAVERIEQFAAALLAGGRAADTPVTVVQEGSLRTQRTLRAHLSTVAERVRAEGIRPPAIIVIGPTAGFTAGTPDAEAVSIDQGAG</sequence>